<dbReference type="PROSITE" id="PS00012">
    <property type="entry name" value="PHOSPHOPANTETHEINE"/>
    <property type="match status" value="1"/>
</dbReference>
<keyword evidence="2" id="KW-0596">Phosphopantetheine</keyword>
<dbReference type="InterPro" id="IPR009081">
    <property type="entry name" value="PP-bd_ACP"/>
</dbReference>
<dbReference type="SUPFAM" id="SSF52777">
    <property type="entry name" value="CoA-dependent acyltransferases"/>
    <property type="match status" value="4"/>
</dbReference>
<dbReference type="InterPro" id="IPR020802">
    <property type="entry name" value="TesA-like"/>
</dbReference>
<dbReference type="SMART" id="SM00824">
    <property type="entry name" value="PKS_TE"/>
    <property type="match status" value="1"/>
</dbReference>
<dbReference type="SUPFAM" id="SSF56801">
    <property type="entry name" value="Acetyl-CoA synthetase-like"/>
    <property type="match status" value="2"/>
</dbReference>
<dbReference type="InterPro" id="IPR036736">
    <property type="entry name" value="ACP-like_sf"/>
</dbReference>
<protein>
    <submittedName>
        <fullName evidence="6">Amino acid adenylation domain-containing protein</fullName>
    </submittedName>
</protein>
<dbReference type="Proteomes" id="UP001597417">
    <property type="component" value="Unassembled WGS sequence"/>
</dbReference>
<dbReference type="InterPro" id="IPR020806">
    <property type="entry name" value="PKS_PP-bd"/>
</dbReference>
<feature type="domain" description="Carrier" evidence="5">
    <location>
        <begin position="960"/>
        <end position="1033"/>
    </location>
</feature>
<dbReference type="EMBL" id="JBHUKR010000021">
    <property type="protein sequence ID" value="MFD2420911.1"/>
    <property type="molecule type" value="Genomic_DNA"/>
</dbReference>
<dbReference type="Gene3D" id="2.30.38.10">
    <property type="entry name" value="Luciferase, Domain 3"/>
    <property type="match status" value="1"/>
</dbReference>
<dbReference type="Pfam" id="PF00550">
    <property type="entry name" value="PP-binding"/>
    <property type="match status" value="2"/>
</dbReference>
<reference evidence="7" key="1">
    <citation type="journal article" date="2019" name="Int. J. Syst. Evol. Microbiol.">
        <title>The Global Catalogue of Microorganisms (GCM) 10K type strain sequencing project: providing services to taxonomists for standard genome sequencing and annotation.</title>
        <authorList>
            <consortium name="The Broad Institute Genomics Platform"/>
            <consortium name="The Broad Institute Genome Sequencing Center for Infectious Disease"/>
            <person name="Wu L."/>
            <person name="Ma J."/>
        </authorList>
    </citation>
    <scope>NUCLEOTIDE SEQUENCE [LARGE SCALE GENOMIC DNA]</scope>
    <source>
        <strain evidence="7">CGMCC 4.7645</strain>
    </source>
</reference>
<dbReference type="InterPro" id="IPR029058">
    <property type="entry name" value="AB_hydrolase_fold"/>
</dbReference>
<feature type="domain" description="Carrier" evidence="5">
    <location>
        <begin position="2017"/>
        <end position="2095"/>
    </location>
</feature>
<dbReference type="Gene3D" id="3.30.559.30">
    <property type="entry name" value="Nonribosomal peptide synthetase, condensation domain"/>
    <property type="match status" value="2"/>
</dbReference>
<name>A0ABW5G424_9PSEU</name>
<evidence type="ECO:0000313" key="7">
    <source>
        <dbReference type="Proteomes" id="UP001597417"/>
    </source>
</evidence>
<dbReference type="Gene3D" id="3.40.50.1820">
    <property type="entry name" value="alpha/beta hydrolase"/>
    <property type="match status" value="1"/>
</dbReference>
<dbReference type="PROSITE" id="PS50075">
    <property type="entry name" value="CARRIER"/>
    <property type="match status" value="2"/>
</dbReference>
<proteinExistence type="predicted"/>
<dbReference type="Pfam" id="PF13193">
    <property type="entry name" value="AMP-binding_C"/>
    <property type="match status" value="2"/>
</dbReference>
<dbReference type="InterPro" id="IPR025110">
    <property type="entry name" value="AMP-bd_C"/>
</dbReference>
<organism evidence="6 7">
    <name type="scientific">Amycolatopsis pigmentata</name>
    <dbReference type="NCBI Taxonomy" id="450801"/>
    <lineage>
        <taxon>Bacteria</taxon>
        <taxon>Bacillati</taxon>
        <taxon>Actinomycetota</taxon>
        <taxon>Actinomycetes</taxon>
        <taxon>Pseudonocardiales</taxon>
        <taxon>Pseudonocardiaceae</taxon>
        <taxon>Amycolatopsis</taxon>
    </lineage>
</organism>
<evidence type="ECO:0000313" key="6">
    <source>
        <dbReference type="EMBL" id="MFD2420911.1"/>
    </source>
</evidence>
<dbReference type="SUPFAM" id="SSF53474">
    <property type="entry name" value="alpha/beta-Hydrolases"/>
    <property type="match status" value="1"/>
</dbReference>
<dbReference type="Gene3D" id="3.30.300.30">
    <property type="match status" value="2"/>
</dbReference>
<sequence>MIPSTRTSRTPRTALTAPQRDIWVAHARFPHLPQFTVFASRRYEGTGDVGVFRECVERAVRRNDALRLRFGEDGGAPCQWVSEIAPEVRMLDLSSSDSPKAACEAWIADAFERPVDLGSGPAVEVAILVESASAWHLHLKAHHIVADGWSMNLLFDQIQTDYRRLTGGSEGGAPPGAPSYLDFAVAEDEYRDSPRYQADREYFRATLDGVEPALFERGAPSGARRTGRYSFVIPRTRVERIRARGESPFAVIAAAFTAYLDRIHRAAHPNGDVVLGIPLFNRRGDAERRTVGHFVNTLPLVLRDPGRGSMRELVARVGEGVRELQRHERIGIGDILRDRGGAARGLFDVTLAYNQWPAAGALPGLAQTTVTGTRAHDHEVLAVVCDELGDSGDVRVNLDYALDVFDQDFPIGALARHVRNLLVRGMDAPDRPLGEISMLDDDEWRNVVDAPNATEAEFPAGKTLPALFEEQAARTPERIALVTSDDSFTYAELDTEATRLAGALRGDGVGPDDPVVVMLERGPRMLVAILAVLKAGGAYVPVDPGHPEERIRFLVEDSGAKVVVTDAAAPPAGARVRRADLPLTGEVNPLLAVASDRDLAYVIYTSGSTGQPKGVTVEHRSVVNRLHWMQRRYPLGEDDVLLQKTPVTFDVSVWELFWWGQTGARLALLPPGAERDPREILTAVERFRVTTIHFVPSMLGPFLDAVEEAPGTPTASLRRVFCSGEALPPDLVARFARVFGENGPALVNLYGPTEATVDVSFFDCPRRPVDRVPIGRPIDNIRLYVLGADDQPQPVGAVGELCVSGVGVARGYLGRDDATKEKFVADPFVAGARMYRTGDLARRLADGELEFLGRADEQVKIRGNRVEPGEVRHSLVTLPGVRDAVVVSRRSPDRGEHLVGYYVADEVIEPARIRAHLAESLPEYLIPAWFVRIDAIPLTPNGKADRRALPEPAHEGTPAPGRTPAEAVLAAVWSDVLGVDIGPHDDYYTLGGDSILMLRIRAEAARQGLGISLADIAAHPTVAELAAHAVPVTESDRPLERFELVPGPDRARLAWAEDAYPATRLQLGLLFHSRERQGTAVYHDVFRYSFGIEWDEHAFRWALDRLVARHPALRTSFDLADYAEPLQVVHRQVASPLSIEDLTGVGDPAAEERIRAYIDERRVRGYDFARPPLCRFRAFVRPGALDLVFSFHHAIIDGWSAAILISELFSDYLHGLGADVDPVPAVELPSAAEYVRLEREALEHGHSAKFWREALDGSAPARLEGYAPHEPPGPEETIIRWFDLPDGLEQAVRRFAHEQTVPVRSVYLTAHCSMLRILSGASDITTGLFTHGRPERPGAERIAGLFLNTLPLRLSGSRPSWLSVVHEVVRQEREALPHRWYPLSAIKNDRGSSVVETAFNYVHLHVLEPVLRADGVEFRDFQVFEETNFELVVHVIVDPVTGRMRLRVDGDGRIFTHGQAGVVARTFFAVLSRIVEHPGEVPGHDFLAAPPREVAPAAVPPRHAVSRFAEMVAARPEAVAVAAGGQRWTYRRLGEVSERIARRLIALGADNRQCVGFVLDRSPEMVAAVLGIVRAGAACVPLDVTYPPERLALMTKVASPLRILAHGHRAGLVADPSLIEPIEPFLGKSSSVDEYDGPLPEVSPEDTACILFTSGSTGRPKGAELPHRLFAYYLEWQLASASGAVGGKTLQFAPPSFDVSFQEIFSTLSGGGTLQIITEEDRRDPVALARLLDREEVERVFMPYVALQQLAETVDSLGLRPRALRVIISSGEQLRVTGEIRKLCAGLPGTVLENQYGPTETHLITTFTMTGDPAAFPALPPIGPPFDYLEAHVLDSRMRPVPEGVAGEVYVGGVGLSHGYRGEPELTAKAFVPHPWRPGDRLYRVGDLARVLPSGDLVYLGRVDDQVKVRGFRVEPAEVEFALLALAREHPGLREAAVVARRRDGGDAFLAAFLVGERDSADLDEIRRTLRESLPEYLVPSYFTWLPRMPKTPSGKRDDAALRATPLAVRPAIGHTAPRDDHERTLAEIMSGLLGLPEGSGLSVHDDFFAAGGTSLTAMRLIVMIEKHFGVHLPLAAFVTAPTVAELARRIRSGAPAFDPLVPIRPDGERPPLFLVHPLGGNVVCYLRLARHLPEDQPLYALQAPGITPGTEPASTVEEMAAAYLAAIRRVRPRGPYAIGGWSFGGFVAFEIARQLRLAGDEVANLIVIDSIGLVEDRAPEPDSAALQEWFFWELLWSERGGAATIEGLPTGLGEEERLDFIADRAAEQGILPPAVARSSARRLFRLYRASWTALGEYRPAAADLDLTLLRADERLPKALRPMHGGRSAYGARDNGWGSWTTGRIDVVGVPGDHLTLMDEPHVRAVATAIDAVTTNGEATRKGVK</sequence>
<evidence type="ECO:0000256" key="3">
    <source>
        <dbReference type="ARBA" id="ARBA00022553"/>
    </source>
</evidence>
<dbReference type="Gene3D" id="3.40.50.980">
    <property type="match status" value="2"/>
</dbReference>
<keyword evidence="3" id="KW-0597">Phosphoprotein</keyword>
<dbReference type="InterPro" id="IPR010071">
    <property type="entry name" value="AA_adenyl_dom"/>
</dbReference>
<feature type="region of interest" description="Disordered" evidence="4">
    <location>
        <begin position="942"/>
        <end position="962"/>
    </location>
</feature>
<dbReference type="PANTHER" id="PTHR45527">
    <property type="entry name" value="NONRIBOSOMAL PEPTIDE SYNTHETASE"/>
    <property type="match status" value="1"/>
</dbReference>
<gene>
    <name evidence="6" type="ORF">ACFSXZ_31735</name>
</gene>
<dbReference type="InterPro" id="IPR006162">
    <property type="entry name" value="Ppantetheine_attach_site"/>
</dbReference>
<evidence type="ECO:0000256" key="2">
    <source>
        <dbReference type="ARBA" id="ARBA00022450"/>
    </source>
</evidence>
<dbReference type="PROSITE" id="PS00455">
    <property type="entry name" value="AMP_BINDING"/>
    <property type="match status" value="2"/>
</dbReference>
<dbReference type="PANTHER" id="PTHR45527:SF14">
    <property type="entry name" value="PLIPASTATIN SYNTHASE SUBUNIT B"/>
    <property type="match status" value="1"/>
</dbReference>
<dbReference type="InterPro" id="IPR023213">
    <property type="entry name" value="CAT-like_dom_sf"/>
</dbReference>
<dbReference type="InterPro" id="IPR042099">
    <property type="entry name" value="ANL_N_sf"/>
</dbReference>
<dbReference type="RefSeq" id="WP_378269211.1">
    <property type="nucleotide sequence ID" value="NZ_JBHUKR010000021.1"/>
</dbReference>
<dbReference type="InterPro" id="IPR020845">
    <property type="entry name" value="AMP-binding_CS"/>
</dbReference>
<dbReference type="Pfam" id="PF00501">
    <property type="entry name" value="AMP-binding"/>
    <property type="match status" value="2"/>
</dbReference>
<comment type="caution">
    <text evidence="6">The sequence shown here is derived from an EMBL/GenBank/DDBJ whole genome shotgun (WGS) entry which is preliminary data.</text>
</comment>
<dbReference type="SMART" id="SM00823">
    <property type="entry name" value="PKS_PP"/>
    <property type="match status" value="2"/>
</dbReference>
<dbReference type="CDD" id="cd05930">
    <property type="entry name" value="A_NRPS"/>
    <property type="match status" value="1"/>
</dbReference>
<dbReference type="InterPro" id="IPR001242">
    <property type="entry name" value="Condensation_dom"/>
</dbReference>
<dbReference type="Pfam" id="PF00975">
    <property type="entry name" value="Thioesterase"/>
    <property type="match status" value="1"/>
</dbReference>
<accession>A0ABW5G424</accession>
<dbReference type="SUPFAM" id="SSF47336">
    <property type="entry name" value="ACP-like"/>
    <property type="match status" value="2"/>
</dbReference>
<dbReference type="NCBIfam" id="NF003417">
    <property type="entry name" value="PRK04813.1"/>
    <property type="match status" value="2"/>
</dbReference>
<dbReference type="InterPro" id="IPR045851">
    <property type="entry name" value="AMP-bd_C_sf"/>
</dbReference>
<dbReference type="Pfam" id="PF00668">
    <property type="entry name" value="Condensation"/>
    <property type="match status" value="2"/>
</dbReference>
<dbReference type="Gene3D" id="3.30.559.10">
    <property type="entry name" value="Chloramphenicol acetyltransferase-like domain"/>
    <property type="match status" value="2"/>
</dbReference>
<dbReference type="Gene3D" id="1.10.1200.10">
    <property type="entry name" value="ACP-like"/>
    <property type="match status" value="2"/>
</dbReference>
<evidence type="ECO:0000256" key="4">
    <source>
        <dbReference type="SAM" id="MobiDB-lite"/>
    </source>
</evidence>
<comment type="cofactor">
    <cofactor evidence="1">
        <name>pantetheine 4'-phosphate</name>
        <dbReference type="ChEBI" id="CHEBI:47942"/>
    </cofactor>
</comment>
<keyword evidence="7" id="KW-1185">Reference proteome</keyword>
<dbReference type="InterPro" id="IPR001031">
    <property type="entry name" value="Thioesterase"/>
</dbReference>
<dbReference type="NCBIfam" id="TIGR01733">
    <property type="entry name" value="AA-adenyl-dom"/>
    <property type="match status" value="2"/>
</dbReference>
<evidence type="ECO:0000259" key="5">
    <source>
        <dbReference type="PROSITE" id="PS50075"/>
    </source>
</evidence>
<dbReference type="Gene3D" id="3.40.50.12780">
    <property type="entry name" value="N-terminal domain of ligase-like"/>
    <property type="match status" value="1"/>
</dbReference>
<evidence type="ECO:0000256" key="1">
    <source>
        <dbReference type="ARBA" id="ARBA00001957"/>
    </source>
</evidence>
<feature type="compositionally biased region" description="Basic and acidic residues" evidence="4">
    <location>
        <begin position="943"/>
        <end position="954"/>
    </location>
</feature>
<dbReference type="InterPro" id="IPR000873">
    <property type="entry name" value="AMP-dep_synth/lig_dom"/>
</dbReference>